<evidence type="ECO:0000256" key="1">
    <source>
        <dbReference type="SAM" id="MobiDB-lite"/>
    </source>
</evidence>
<dbReference type="EMBL" id="WRPP01000015">
    <property type="protein sequence ID" value="MVU83783.1"/>
    <property type="molecule type" value="Genomic_DNA"/>
</dbReference>
<evidence type="ECO:0000259" key="2">
    <source>
        <dbReference type="Pfam" id="PF13622"/>
    </source>
</evidence>
<reference evidence="3 4" key="1">
    <citation type="submission" date="2019-12" db="EMBL/GenBank/DDBJ databases">
        <title>Nocardia sp. nov. ET3-3 isolated from soil.</title>
        <authorList>
            <person name="Kanchanasin P."/>
            <person name="Tanasupawat S."/>
            <person name="Yuki M."/>
            <person name="Kudo T."/>
        </authorList>
    </citation>
    <scope>NUCLEOTIDE SEQUENCE [LARGE SCALE GENOMIC DNA]</scope>
    <source>
        <strain evidence="3 4">ET3-3</strain>
    </source>
</reference>
<protein>
    <recommendedName>
        <fullName evidence="2">Acyl-CoA thioesterase-like N-terminal HotDog domain-containing protein</fullName>
    </recommendedName>
</protein>
<name>A0A7K1VAV2_9NOCA</name>
<dbReference type="Pfam" id="PF13622">
    <property type="entry name" value="4HBT_3"/>
    <property type="match status" value="1"/>
</dbReference>
<proteinExistence type="predicted"/>
<sequence>MAMRNLGRECHVSNAELSPSGFFEPTAAGFVPFEAARGPWGPNMIGGQGLTALAAREVERRCPFDPAGCRLTLDFVAPSSFAVVATRTELVRSSNRVALIHLELRQLDRVVVRGSALFLRPSETDQPDGEAWTPPTDFTPPPTGTTTPAPMLSSAGYPTDWSASFADHRNNARKRLWTSTMVPAVSAEKATPFTRIATLAEATSFVANWDGNSVPFINVDVTHLYRMPASDGLGLESNGQHAADGIAIGSATLHDEFGPLGVSSVTAVANTARRVRF</sequence>
<dbReference type="InterPro" id="IPR042171">
    <property type="entry name" value="Acyl-CoA_hotdog"/>
</dbReference>
<comment type="caution">
    <text evidence="3">The sequence shown here is derived from an EMBL/GenBank/DDBJ whole genome shotgun (WGS) entry which is preliminary data.</text>
</comment>
<feature type="domain" description="Acyl-CoA thioesterase-like N-terminal HotDog" evidence="2">
    <location>
        <begin position="38"/>
        <end position="118"/>
    </location>
</feature>
<gene>
    <name evidence="3" type="ORF">GPX89_41930</name>
</gene>
<dbReference type="Gene3D" id="2.40.160.210">
    <property type="entry name" value="Acyl-CoA thioesterase, double hotdog domain"/>
    <property type="match status" value="1"/>
</dbReference>
<evidence type="ECO:0000313" key="3">
    <source>
        <dbReference type="EMBL" id="MVU83783.1"/>
    </source>
</evidence>
<keyword evidence="4" id="KW-1185">Reference proteome</keyword>
<organism evidence="3 4">
    <name type="scientific">Nocardia terrae</name>
    <dbReference type="NCBI Taxonomy" id="2675851"/>
    <lineage>
        <taxon>Bacteria</taxon>
        <taxon>Bacillati</taxon>
        <taxon>Actinomycetota</taxon>
        <taxon>Actinomycetes</taxon>
        <taxon>Mycobacteriales</taxon>
        <taxon>Nocardiaceae</taxon>
        <taxon>Nocardia</taxon>
    </lineage>
</organism>
<evidence type="ECO:0000313" key="4">
    <source>
        <dbReference type="Proteomes" id="UP000466794"/>
    </source>
</evidence>
<feature type="region of interest" description="Disordered" evidence="1">
    <location>
        <begin position="121"/>
        <end position="146"/>
    </location>
</feature>
<dbReference type="Proteomes" id="UP000466794">
    <property type="component" value="Unassembled WGS sequence"/>
</dbReference>
<dbReference type="AlphaFoldDB" id="A0A7K1VAV2"/>
<accession>A0A7K1VAV2</accession>
<dbReference type="RefSeq" id="WP_157393352.1">
    <property type="nucleotide sequence ID" value="NZ_WRPP01000015.1"/>
</dbReference>
<dbReference type="InterPro" id="IPR049449">
    <property type="entry name" value="TesB_ACOT8-like_N"/>
</dbReference>